<dbReference type="PANTHER" id="PTHR24220">
    <property type="entry name" value="IMPORT ATP-BINDING PROTEIN"/>
    <property type="match status" value="1"/>
</dbReference>
<evidence type="ECO:0000313" key="6">
    <source>
        <dbReference type="Proteomes" id="UP000734511"/>
    </source>
</evidence>
<accession>A0ABX0ZSF5</accession>
<evidence type="ECO:0000256" key="3">
    <source>
        <dbReference type="ARBA" id="ARBA00022840"/>
    </source>
</evidence>
<proteinExistence type="predicted"/>
<keyword evidence="6" id="KW-1185">Reference proteome</keyword>
<evidence type="ECO:0000256" key="1">
    <source>
        <dbReference type="ARBA" id="ARBA00022448"/>
    </source>
</evidence>
<name>A0ABX0ZSF5_9ACTN</name>
<protein>
    <submittedName>
        <fullName evidence="5">ABC transporter ATP-binding protein</fullName>
    </submittedName>
</protein>
<evidence type="ECO:0000313" key="5">
    <source>
        <dbReference type="EMBL" id="NJP44684.1"/>
    </source>
</evidence>
<keyword evidence="3 5" id="KW-0067">ATP-binding</keyword>
<sequence>MDELRRRAAEAAAPQREDGLVVCENLVRIHRTEGVEVQALQGLDLAVAEGEMVAVIGASGSGKSTLLGILSGQDVPTAGAAAVDGHDLLAMKGRDRLRYRRGTVGFIWQQTSRNLLPYLSAAENVMLPMTYTGVKRSRRRERAEELLDLLSVAHCRDRTPDTLSGGEQQRVAIAVANANEPRVLLADEPTGELDTATSDEVFAALRRANEELGVTVLVVTHDPLVSEQVQRTVLIRNGRTSTEVLRRVATGEDGVEVLTAEEYAVLDGSGRLQLPGEFTERLHMRKRVRLALESDHIGVWPDEAARQARSAAEAGEA</sequence>
<dbReference type="EMBL" id="JAATEJ010000010">
    <property type="protein sequence ID" value="NJP44684.1"/>
    <property type="molecule type" value="Genomic_DNA"/>
</dbReference>
<dbReference type="Gene3D" id="3.40.50.300">
    <property type="entry name" value="P-loop containing nucleotide triphosphate hydrolases"/>
    <property type="match status" value="1"/>
</dbReference>
<dbReference type="PROSITE" id="PS50893">
    <property type="entry name" value="ABC_TRANSPORTER_2"/>
    <property type="match status" value="1"/>
</dbReference>
<keyword evidence="2" id="KW-0547">Nucleotide-binding</keyword>
<dbReference type="InterPro" id="IPR003439">
    <property type="entry name" value="ABC_transporter-like_ATP-bd"/>
</dbReference>
<feature type="domain" description="ABC transporter" evidence="4">
    <location>
        <begin position="21"/>
        <end position="262"/>
    </location>
</feature>
<dbReference type="SUPFAM" id="SSF52540">
    <property type="entry name" value="P-loop containing nucleoside triphosphate hydrolases"/>
    <property type="match status" value="1"/>
</dbReference>
<dbReference type="SMART" id="SM00382">
    <property type="entry name" value="AAA"/>
    <property type="match status" value="1"/>
</dbReference>
<dbReference type="PANTHER" id="PTHR24220:SF685">
    <property type="entry name" value="ABC TRANSPORTER RELATED"/>
    <property type="match status" value="1"/>
</dbReference>
<gene>
    <name evidence="5" type="ORF">HCN08_14965</name>
</gene>
<dbReference type="InterPro" id="IPR027417">
    <property type="entry name" value="P-loop_NTPase"/>
</dbReference>
<dbReference type="GO" id="GO:0005524">
    <property type="term" value="F:ATP binding"/>
    <property type="evidence" value="ECO:0007669"/>
    <property type="project" value="UniProtKB-KW"/>
</dbReference>
<reference evidence="5 6" key="1">
    <citation type="submission" date="2020-03" db="EMBL/GenBank/DDBJ databases">
        <title>WGS of actinomycetes isolated from Thailand.</title>
        <authorList>
            <person name="Thawai C."/>
        </authorList>
    </citation>
    <scope>NUCLEOTIDE SEQUENCE [LARGE SCALE GENOMIC DNA]</scope>
    <source>
        <strain evidence="5 6">PRB2-1</strain>
    </source>
</reference>
<evidence type="ECO:0000256" key="2">
    <source>
        <dbReference type="ARBA" id="ARBA00022741"/>
    </source>
</evidence>
<evidence type="ECO:0000259" key="4">
    <source>
        <dbReference type="PROSITE" id="PS50893"/>
    </source>
</evidence>
<dbReference type="CDD" id="cd03255">
    <property type="entry name" value="ABC_MJ0796_LolCDE_FtsE"/>
    <property type="match status" value="1"/>
</dbReference>
<organism evidence="5 6">
    <name type="scientific">Actinacidiphila epipremni</name>
    <dbReference type="NCBI Taxonomy" id="2053013"/>
    <lineage>
        <taxon>Bacteria</taxon>
        <taxon>Bacillati</taxon>
        <taxon>Actinomycetota</taxon>
        <taxon>Actinomycetes</taxon>
        <taxon>Kitasatosporales</taxon>
        <taxon>Streptomycetaceae</taxon>
        <taxon>Actinacidiphila</taxon>
    </lineage>
</organism>
<dbReference type="InterPro" id="IPR017911">
    <property type="entry name" value="MacB-like_ATP-bd"/>
</dbReference>
<dbReference type="InterPro" id="IPR003593">
    <property type="entry name" value="AAA+_ATPase"/>
</dbReference>
<keyword evidence="1" id="KW-0813">Transport</keyword>
<dbReference type="Pfam" id="PF00005">
    <property type="entry name" value="ABC_tran"/>
    <property type="match status" value="1"/>
</dbReference>
<comment type="caution">
    <text evidence="5">The sequence shown here is derived from an EMBL/GenBank/DDBJ whole genome shotgun (WGS) entry which is preliminary data.</text>
</comment>
<dbReference type="InterPro" id="IPR015854">
    <property type="entry name" value="ABC_transpr_LolD-like"/>
</dbReference>
<dbReference type="Proteomes" id="UP000734511">
    <property type="component" value="Unassembled WGS sequence"/>
</dbReference>